<evidence type="ECO:0000256" key="6">
    <source>
        <dbReference type="ARBA" id="ARBA00022847"/>
    </source>
</evidence>
<dbReference type="Proteomes" id="UP000316406">
    <property type="component" value="Unassembled WGS sequence"/>
</dbReference>
<feature type="transmembrane region" description="Helical" evidence="9">
    <location>
        <begin position="164"/>
        <end position="185"/>
    </location>
</feature>
<feature type="transmembrane region" description="Helical" evidence="9">
    <location>
        <begin position="346"/>
        <end position="366"/>
    </location>
</feature>
<evidence type="ECO:0000256" key="2">
    <source>
        <dbReference type="ARBA" id="ARBA00008240"/>
    </source>
</evidence>
<dbReference type="SUPFAM" id="SSF103473">
    <property type="entry name" value="MFS general substrate transporter"/>
    <property type="match status" value="1"/>
</dbReference>
<sequence>MFSKQAADEVNRKNESDEEEPLRKVIAGSMAGNVLEWFDFSSYAFFAAYIGANFFRTGDTVSGLISTFIVFGVGYVARPLGALYLGAYGDLKGRKATLMLTVTLMAAGTFIICFAPPIGVLGVGATILLFVGRLLQGFSAGGEIGGATSYLVEKAPADQKIKVVGWLQGTMGVSNALSAVIGLAITSLFSDEQITQWAWRIPFFIGLLIIPVALYIRSKLSETKEFADMQKNASEEVRKPIRTLFVKYWKNMVIAGLMAIVWHVSVYALVIFGPTYYSMEVTGLGFTANNAFLASLLGNIAMIFACVGSAVIAQKIGFRRALTAAIVVVGVVPIVGLVILHSAPTLPMLLIVHVVICVAVSGYAGIIPSGIAQIFPTHVRSTGTSLSYNIVGIFFAGMTPAFMAWATEYTPFSTGIYVAATAVIALISLPMFLKFISRRS</sequence>
<comment type="subcellular location">
    <subcellularLocation>
        <location evidence="1">Cell membrane</location>
        <topology evidence="1">Multi-pass membrane protein</topology>
    </subcellularLocation>
</comment>
<feature type="transmembrane region" description="Helical" evidence="9">
    <location>
        <begin position="34"/>
        <end position="52"/>
    </location>
</feature>
<dbReference type="Pfam" id="PF07690">
    <property type="entry name" value="MFS_1"/>
    <property type="match status" value="1"/>
</dbReference>
<feature type="transmembrane region" description="Helical" evidence="9">
    <location>
        <begin position="64"/>
        <end position="86"/>
    </location>
</feature>
<comment type="caution">
    <text evidence="11">The sequence shown here is derived from an EMBL/GenBank/DDBJ whole genome shotgun (WGS) entry which is preliminary data.</text>
</comment>
<dbReference type="GO" id="GO:0015293">
    <property type="term" value="F:symporter activity"/>
    <property type="evidence" value="ECO:0007669"/>
    <property type="project" value="UniProtKB-KW"/>
</dbReference>
<dbReference type="InterPro" id="IPR036259">
    <property type="entry name" value="MFS_trans_sf"/>
</dbReference>
<dbReference type="PROSITE" id="PS50850">
    <property type="entry name" value="MFS"/>
    <property type="match status" value="1"/>
</dbReference>
<evidence type="ECO:0000256" key="1">
    <source>
        <dbReference type="ARBA" id="ARBA00004651"/>
    </source>
</evidence>
<dbReference type="AlphaFoldDB" id="A0A556CKY0"/>
<comment type="similarity">
    <text evidence="2">Belongs to the major facilitator superfamily. Metabolite:H+ Symporter (MHS) family (TC 2.A.1.6) family.</text>
</comment>
<keyword evidence="4" id="KW-1003">Cell membrane</keyword>
<protein>
    <submittedName>
        <fullName evidence="11">MFS transporter</fullName>
    </submittedName>
</protein>
<evidence type="ECO:0000256" key="8">
    <source>
        <dbReference type="ARBA" id="ARBA00023136"/>
    </source>
</evidence>
<evidence type="ECO:0000259" key="10">
    <source>
        <dbReference type="PROSITE" id="PS50850"/>
    </source>
</evidence>
<dbReference type="Gene3D" id="1.20.1250.20">
    <property type="entry name" value="MFS general substrate transporter like domains"/>
    <property type="match status" value="1"/>
</dbReference>
<feature type="transmembrane region" description="Helical" evidence="9">
    <location>
        <begin position="386"/>
        <end position="406"/>
    </location>
</feature>
<dbReference type="RefSeq" id="WP_143921876.1">
    <property type="nucleotide sequence ID" value="NZ_VLTK01000003.1"/>
</dbReference>
<feature type="transmembrane region" description="Helical" evidence="9">
    <location>
        <begin position="98"/>
        <end position="128"/>
    </location>
</feature>
<feature type="transmembrane region" description="Helical" evidence="9">
    <location>
        <begin position="412"/>
        <end position="433"/>
    </location>
</feature>
<keyword evidence="12" id="KW-1185">Reference proteome</keyword>
<dbReference type="InterPro" id="IPR051084">
    <property type="entry name" value="H+-coupled_symporters"/>
</dbReference>
<evidence type="ECO:0000313" key="12">
    <source>
        <dbReference type="Proteomes" id="UP000316406"/>
    </source>
</evidence>
<accession>A0A556CKY0</accession>
<dbReference type="OrthoDB" id="8953821at2"/>
<dbReference type="InterPro" id="IPR011701">
    <property type="entry name" value="MFS"/>
</dbReference>
<feature type="transmembrane region" description="Helical" evidence="9">
    <location>
        <begin position="248"/>
        <end position="272"/>
    </location>
</feature>
<evidence type="ECO:0000313" key="11">
    <source>
        <dbReference type="EMBL" id="TSI17966.1"/>
    </source>
</evidence>
<feature type="transmembrane region" description="Helical" evidence="9">
    <location>
        <begin position="197"/>
        <end position="216"/>
    </location>
</feature>
<evidence type="ECO:0000256" key="5">
    <source>
        <dbReference type="ARBA" id="ARBA00022692"/>
    </source>
</evidence>
<keyword evidence="5 9" id="KW-0812">Transmembrane</keyword>
<dbReference type="PANTHER" id="PTHR43528:SF7">
    <property type="entry name" value="MFS TRANSPORTER"/>
    <property type="match status" value="1"/>
</dbReference>
<evidence type="ECO:0000256" key="4">
    <source>
        <dbReference type="ARBA" id="ARBA00022475"/>
    </source>
</evidence>
<feature type="domain" description="Major facilitator superfamily (MFS) profile" evidence="10">
    <location>
        <begin position="25"/>
        <end position="440"/>
    </location>
</feature>
<evidence type="ECO:0000256" key="7">
    <source>
        <dbReference type="ARBA" id="ARBA00022989"/>
    </source>
</evidence>
<feature type="transmembrane region" description="Helical" evidence="9">
    <location>
        <begin position="292"/>
        <end position="313"/>
    </location>
</feature>
<dbReference type="PANTHER" id="PTHR43528">
    <property type="entry name" value="ALPHA-KETOGLUTARATE PERMEASE"/>
    <property type="match status" value="1"/>
</dbReference>
<dbReference type="EMBL" id="VLTK01000003">
    <property type="protein sequence ID" value="TSI17966.1"/>
    <property type="molecule type" value="Genomic_DNA"/>
</dbReference>
<proteinExistence type="inferred from homology"/>
<keyword evidence="8 9" id="KW-0472">Membrane</keyword>
<organism evidence="11 12">
    <name type="scientific">Brevibacterium aurantiacum</name>
    <dbReference type="NCBI Taxonomy" id="273384"/>
    <lineage>
        <taxon>Bacteria</taxon>
        <taxon>Bacillati</taxon>
        <taxon>Actinomycetota</taxon>
        <taxon>Actinomycetes</taxon>
        <taxon>Micrococcales</taxon>
        <taxon>Brevibacteriaceae</taxon>
        <taxon>Brevibacterium</taxon>
    </lineage>
</organism>
<feature type="transmembrane region" description="Helical" evidence="9">
    <location>
        <begin position="320"/>
        <end position="340"/>
    </location>
</feature>
<dbReference type="PROSITE" id="PS00217">
    <property type="entry name" value="SUGAR_TRANSPORT_2"/>
    <property type="match status" value="1"/>
</dbReference>
<keyword evidence="7 9" id="KW-1133">Transmembrane helix</keyword>
<evidence type="ECO:0000256" key="9">
    <source>
        <dbReference type="SAM" id="Phobius"/>
    </source>
</evidence>
<dbReference type="GO" id="GO:0005886">
    <property type="term" value="C:plasma membrane"/>
    <property type="evidence" value="ECO:0007669"/>
    <property type="project" value="UniProtKB-SubCell"/>
</dbReference>
<dbReference type="InterPro" id="IPR020846">
    <property type="entry name" value="MFS_dom"/>
</dbReference>
<reference evidence="11 12" key="1">
    <citation type="submission" date="2019-07" db="EMBL/GenBank/DDBJ databases">
        <title>Draft genome sequence of Brevibacterium aurantiacum XU54 isolated from Xinjiang China.</title>
        <authorList>
            <person name="Xu X."/>
        </authorList>
    </citation>
    <scope>NUCLEOTIDE SEQUENCE [LARGE SCALE GENOMIC DNA]</scope>
    <source>
        <strain evidence="11 12">XU54</strain>
    </source>
</reference>
<evidence type="ECO:0000256" key="3">
    <source>
        <dbReference type="ARBA" id="ARBA00022448"/>
    </source>
</evidence>
<name>A0A556CKY0_BREAU</name>
<dbReference type="InterPro" id="IPR005829">
    <property type="entry name" value="Sugar_transporter_CS"/>
</dbReference>
<feature type="transmembrane region" description="Helical" evidence="9">
    <location>
        <begin position="134"/>
        <end position="152"/>
    </location>
</feature>
<keyword evidence="3" id="KW-0813">Transport</keyword>
<keyword evidence="6" id="KW-0769">Symport</keyword>
<gene>
    <name evidence="11" type="ORF">FO013_07275</name>
</gene>